<evidence type="ECO:0000313" key="3">
    <source>
        <dbReference type="Proteomes" id="UP000249590"/>
    </source>
</evidence>
<accession>A0A8B2NZ21</accession>
<evidence type="ECO:0000313" key="2">
    <source>
        <dbReference type="EMBL" id="RAI03405.1"/>
    </source>
</evidence>
<dbReference type="Proteomes" id="UP000249590">
    <property type="component" value="Unassembled WGS sequence"/>
</dbReference>
<keyword evidence="3" id="KW-1185">Reference proteome</keyword>
<comment type="caution">
    <text evidence="2">The sequence shown here is derived from an EMBL/GenBank/DDBJ whole genome shotgun (WGS) entry which is preliminary data.</text>
</comment>
<sequence>MPPEGLAGVTAGATQLVLYSNLTFALAAGAIAASAMERRVATTAAVCLVAGFVAGLATPPLQYMLWMMPALLGTAGAVGAVLVATARMPRPLAEGLALVLGWAMGIATAPEHGSTGAVIASIAGTLGGALLGMGLLAALLALVQRLLGAMIGAIARRVLGAWTLAIAMMMLALYAAPAFKG</sequence>
<proteinExistence type="predicted"/>
<keyword evidence="1" id="KW-1133">Transmembrane helix</keyword>
<name>A0A8B2NZ21_9HYPH</name>
<feature type="transmembrane region" description="Helical" evidence="1">
    <location>
        <begin position="116"/>
        <end position="142"/>
    </location>
</feature>
<evidence type="ECO:0000256" key="1">
    <source>
        <dbReference type="SAM" id="Phobius"/>
    </source>
</evidence>
<keyword evidence="1" id="KW-0472">Membrane</keyword>
<protein>
    <submittedName>
        <fullName evidence="2">Uncharacterized protein</fullName>
    </submittedName>
</protein>
<organism evidence="2 3">
    <name type="scientific">Acuticoccus sediminis</name>
    <dbReference type="NCBI Taxonomy" id="2184697"/>
    <lineage>
        <taxon>Bacteria</taxon>
        <taxon>Pseudomonadati</taxon>
        <taxon>Pseudomonadota</taxon>
        <taxon>Alphaproteobacteria</taxon>
        <taxon>Hyphomicrobiales</taxon>
        <taxon>Amorphaceae</taxon>
        <taxon>Acuticoccus</taxon>
    </lineage>
</organism>
<feature type="transmembrane region" description="Helical" evidence="1">
    <location>
        <begin position="154"/>
        <end position="176"/>
    </location>
</feature>
<gene>
    <name evidence="2" type="ORF">DLJ53_02510</name>
</gene>
<dbReference type="EMBL" id="QHHQ01000001">
    <property type="protein sequence ID" value="RAI03405.1"/>
    <property type="molecule type" value="Genomic_DNA"/>
</dbReference>
<feature type="transmembrane region" description="Helical" evidence="1">
    <location>
        <begin position="63"/>
        <end position="85"/>
    </location>
</feature>
<reference evidence="2 3" key="1">
    <citation type="submission" date="2018-05" db="EMBL/GenBank/DDBJ databases">
        <title>Acuticoccus sediminis sp. nov., isolated from deep-sea sediment of Indian Ocean.</title>
        <authorList>
            <person name="Liu X."/>
            <person name="Lai Q."/>
            <person name="Du Y."/>
            <person name="Sun F."/>
            <person name="Zhang X."/>
            <person name="Wang S."/>
            <person name="Shao Z."/>
        </authorList>
    </citation>
    <scope>NUCLEOTIDE SEQUENCE [LARGE SCALE GENOMIC DNA]</scope>
    <source>
        <strain evidence="2 3">PTG4-2</strain>
    </source>
</reference>
<dbReference type="RefSeq" id="WP_111342062.1">
    <property type="nucleotide sequence ID" value="NZ_QHHQ01000001.1"/>
</dbReference>
<keyword evidence="1" id="KW-0812">Transmembrane</keyword>
<dbReference type="AlphaFoldDB" id="A0A8B2NZ21"/>
<feature type="transmembrane region" description="Helical" evidence="1">
    <location>
        <begin position="92"/>
        <end position="110"/>
    </location>
</feature>
<feature type="transmembrane region" description="Helical" evidence="1">
    <location>
        <begin position="12"/>
        <end position="33"/>
    </location>
</feature>
<feature type="transmembrane region" description="Helical" evidence="1">
    <location>
        <begin position="40"/>
        <end position="57"/>
    </location>
</feature>